<evidence type="ECO:0000256" key="6">
    <source>
        <dbReference type="ARBA" id="ARBA00022722"/>
    </source>
</evidence>
<reference evidence="24" key="1">
    <citation type="submission" date="2021-03" db="EMBL/GenBank/DDBJ databases">
        <title>Draft genome sequence of rust myrtle Austropuccinia psidii MF-1, a brazilian biotype.</title>
        <authorList>
            <person name="Quecine M.C."/>
            <person name="Pachon D.M.R."/>
            <person name="Bonatelli M.L."/>
            <person name="Correr F.H."/>
            <person name="Franceschini L.M."/>
            <person name="Leite T.F."/>
            <person name="Margarido G.R.A."/>
            <person name="Almeida C.A."/>
            <person name="Ferrarezi J.A."/>
            <person name="Labate C.A."/>
        </authorList>
    </citation>
    <scope>NUCLEOTIDE SEQUENCE</scope>
    <source>
        <strain evidence="24">MF-1</strain>
    </source>
</reference>
<keyword evidence="19" id="KW-0233">DNA recombination</keyword>
<evidence type="ECO:0000313" key="24">
    <source>
        <dbReference type="EMBL" id="MBW0551646.1"/>
    </source>
</evidence>
<keyword evidence="5" id="KW-0548">Nucleotidyltransferase</keyword>
<evidence type="ECO:0000256" key="20">
    <source>
        <dbReference type="ARBA" id="ARBA00023268"/>
    </source>
</evidence>
<dbReference type="Pfam" id="PF25597">
    <property type="entry name" value="SH3_retrovirus"/>
    <property type="match status" value="1"/>
</dbReference>
<evidence type="ECO:0000256" key="18">
    <source>
        <dbReference type="ARBA" id="ARBA00023113"/>
    </source>
</evidence>
<evidence type="ECO:0000256" key="3">
    <source>
        <dbReference type="ARBA" id="ARBA00022612"/>
    </source>
</evidence>
<keyword evidence="6" id="KW-0540">Nuclease</keyword>
<dbReference type="GO" id="GO:0032196">
    <property type="term" value="P:transposition"/>
    <property type="evidence" value="ECO:0007669"/>
    <property type="project" value="UniProtKB-KW"/>
</dbReference>
<dbReference type="InterPro" id="IPR013103">
    <property type="entry name" value="RVT_2"/>
</dbReference>
<evidence type="ECO:0000256" key="17">
    <source>
        <dbReference type="ARBA" id="ARBA00022932"/>
    </source>
</evidence>
<evidence type="ECO:0000256" key="22">
    <source>
        <dbReference type="ARBA" id="ARBA00049244"/>
    </source>
</evidence>
<dbReference type="GO" id="GO:0005634">
    <property type="term" value="C:nucleus"/>
    <property type="evidence" value="ECO:0007669"/>
    <property type="project" value="UniProtKB-ARBA"/>
</dbReference>
<evidence type="ECO:0000256" key="16">
    <source>
        <dbReference type="ARBA" id="ARBA00022918"/>
    </source>
</evidence>
<dbReference type="InterPro" id="IPR054722">
    <property type="entry name" value="PolX-like_BBD"/>
</dbReference>
<dbReference type="GO" id="GO:0003723">
    <property type="term" value="F:RNA binding"/>
    <property type="evidence" value="ECO:0007669"/>
    <property type="project" value="UniProtKB-KW"/>
</dbReference>
<keyword evidence="25" id="KW-1185">Reference proteome</keyword>
<keyword evidence="8" id="KW-0547">Nucleotide-binding</keyword>
<keyword evidence="16" id="KW-0695">RNA-directed DNA polymerase</keyword>
<keyword evidence="12" id="KW-0067">ATP-binding</keyword>
<evidence type="ECO:0000256" key="14">
    <source>
        <dbReference type="ARBA" id="ARBA00022884"/>
    </source>
</evidence>
<evidence type="ECO:0000256" key="4">
    <source>
        <dbReference type="ARBA" id="ARBA00022670"/>
    </source>
</evidence>
<evidence type="ECO:0000256" key="21">
    <source>
        <dbReference type="ARBA" id="ARBA00048173"/>
    </source>
</evidence>
<keyword evidence="17" id="KW-0808">Transferase</keyword>
<dbReference type="InterPro" id="IPR043502">
    <property type="entry name" value="DNA/RNA_pol_sf"/>
</dbReference>
<dbReference type="SUPFAM" id="SSF56672">
    <property type="entry name" value="DNA/RNA polymerases"/>
    <property type="match status" value="1"/>
</dbReference>
<feature type="domain" description="Integrase catalytic" evidence="23">
    <location>
        <begin position="163"/>
        <end position="327"/>
    </location>
</feature>
<dbReference type="InterPro" id="IPR025724">
    <property type="entry name" value="GAG-pre-integrase_dom"/>
</dbReference>
<evidence type="ECO:0000256" key="2">
    <source>
        <dbReference type="ARBA" id="ARBA00022578"/>
    </source>
</evidence>
<evidence type="ECO:0000256" key="15">
    <source>
        <dbReference type="ARBA" id="ARBA00022908"/>
    </source>
</evidence>
<protein>
    <recommendedName>
        <fullName evidence="23">Integrase catalytic domain-containing protein</fullName>
    </recommendedName>
</protein>
<evidence type="ECO:0000256" key="11">
    <source>
        <dbReference type="ARBA" id="ARBA00022801"/>
    </source>
</evidence>
<evidence type="ECO:0000256" key="13">
    <source>
        <dbReference type="ARBA" id="ARBA00022842"/>
    </source>
</evidence>
<comment type="function">
    <text evidence="1">The aspartyl protease (PR) mediates the proteolytic cleavages of the Gag and Gag-Pol polyproteins after assembly of the VLP.</text>
</comment>
<dbReference type="Pfam" id="PF13976">
    <property type="entry name" value="gag_pre-integrs"/>
    <property type="match status" value="1"/>
</dbReference>
<keyword evidence="14" id="KW-0694">RNA-binding</keyword>
<comment type="catalytic activity">
    <reaction evidence="22">
        <text>DNA(n) + a 2'-deoxyribonucleoside 5'-triphosphate = DNA(n+1) + diphosphate</text>
        <dbReference type="Rhea" id="RHEA:22508"/>
        <dbReference type="Rhea" id="RHEA-COMP:17339"/>
        <dbReference type="Rhea" id="RHEA-COMP:17340"/>
        <dbReference type="ChEBI" id="CHEBI:33019"/>
        <dbReference type="ChEBI" id="CHEBI:61560"/>
        <dbReference type="ChEBI" id="CHEBI:173112"/>
        <dbReference type="EC" id="2.7.7.7"/>
    </reaction>
</comment>
<dbReference type="GO" id="GO:0003887">
    <property type="term" value="F:DNA-directed DNA polymerase activity"/>
    <property type="evidence" value="ECO:0007669"/>
    <property type="project" value="UniProtKB-KW"/>
</dbReference>
<dbReference type="Pfam" id="PF22936">
    <property type="entry name" value="Pol_BBD"/>
    <property type="match status" value="1"/>
</dbReference>
<keyword evidence="13" id="KW-0460">Magnesium</keyword>
<keyword evidence="3" id="KW-1188">Viral release from host cell</keyword>
<keyword evidence="18" id="KW-0917">Virion maturation</keyword>
<proteinExistence type="predicted"/>
<dbReference type="Gene3D" id="3.30.420.10">
    <property type="entry name" value="Ribonuclease H-like superfamily/Ribonuclease H"/>
    <property type="match status" value="1"/>
</dbReference>
<keyword evidence="7" id="KW-0479">Metal-binding</keyword>
<dbReference type="InterPro" id="IPR001584">
    <property type="entry name" value="Integrase_cat-core"/>
</dbReference>
<dbReference type="PANTHER" id="PTHR42648:SF11">
    <property type="entry name" value="TRANSPOSON TY4-P GAG-POL POLYPROTEIN"/>
    <property type="match status" value="1"/>
</dbReference>
<dbReference type="InterPro" id="IPR057670">
    <property type="entry name" value="SH3_retrovirus"/>
</dbReference>
<evidence type="ECO:0000259" key="23">
    <source>
        <dbReference type="PROSITE" id="PS50994"/>
    </source>
</evidence>
<comment type="caution">
    <text evidence="24">The sequence shown here is derived from an EMBL/GenBank/DDBJ whole genome shotgun (WGS) entry which is preliminary data.</text>
</comment>
<name>A0A9Q3P9L3_9BASI</name>
<evidence type="ECO:0000256" key="10">
    <source>
        <dbReference type="ARBA" id="ARBA00022759"/>
    </source>
</evidence>
<dbReference type="InterPro" id="IPR036397">
    <property type="entry name" value="RNaseH_sf"/>
</dbReference>
<keyword evidence="9" id="KW-0064">Aspartyl protease</keyword>
<evidence type="ECO:0000256" key="1">
    <source>
        <dbReference type="ARBA" id="ARBA00002180"/>
    </source>
</evidence>
<evidence type="ECO:0000256" key="8">
    <source>
        <dbReference type="ARBA" id="ARBA00022741"/>
    </source>
</evidence>
<accession>A0A9Q3P9L3</accession>
<evidence type="ECO:0000256" key="9">
    <source>
        <dbReference type="ARBA" id="ARBA00022750"/>
    </source>
</evidence>
<dbReference type="GO" id="GO:0006508">
    <property type="term" value="P:proteolysis"/>
    <property type="evidence" value="ECO:0007669"/>
    <property type="project" value="UniProtKB-KW"/>
</dbReference>
<dbReference type="GO" id="GO:0006310">
    <property type="term" value="P:DNA recombination"/>
    <property type="evidence" value="ECO:0007669"/>
    <property type="project" value="UniProtKB-KW"/>
</dbReference>
<keyword evidence="17" id="KW-0239">DNA-directed DNA polymerase</keyword>
<organism evidence="24 25">
    <name type="scientific">Austropuccinia psidii MF-1</name>
    <dbReference type="NCBI Taxonomy" id="1389203"/>
    <lineage>
        <taxon>Eukaryota</taxon>
        <taxon>Fungi</taxon>
        <taxon>Dikarya</taxon>
        <taxon>Basidiomycota</taxon>
        <taxon>Pucciniomycotina</taxon>
        <taxon>Pucciniomycetes</taxon>
        <taxon>Pucciniales</taxon>
        <taxon>Sphaerophragmiaceae</taxon>
        <taxon>Austropuccinia</taxon>
    </lineage>
</organism>
<evidence type="ECO:0000256" key="19">
    <source>
        <dbReference type="ARBA" id="ARBA00023172"/>
    </source>
</evidence>
<dbReference type="Pfam" id="PF07727">
    <property type="entry name" value="RVT_2"/>
    <property type="match status" value="1"/>
</dbReference>
<dbReference type="Proteomes" id="UP000765509">
    <property type="component" value="Unassembled WGS sequence"/>
</dbReference>
<evidence type="ECO:0000256" key="12">
    <source>
        <dbReference type="ARBA" id="ARBA00022840"/>
    </source>
</evidence>
<dbReference type="EMBL" id="AVOT02057570">
    <property type="protein sequence ID" value="MBW0551646.1"/>
    <property type="molecule type" value="Genomic_DNA"/>
</dbReference>
<evidence type="ECO:0000313" key="25">
    <source>
        <dbReference type="Proteomes" id="UP000765509"/>
    </source>
</evidence>
<dbReference type="InterPro" id="IPR012337">
    <property type="entry name" value="RNaseH-like_sf"/>
</dbReference>
<keyword evidence="15" id="KW-0229">DNA integration</keyword>
<evidence type="ECO:0000256" key="5">
    <source>
        <dbReference type="ARBA" id="ARBA00022695"/>
    </source>
</evidence>
<dbReference type="GO" id="GO:0004190">
    <property type="term" value="F:aspartic-type endopeptidase activity"/>
    <property type="evidence" value="ECO:0007669"/>
    <property type="project" value="UniProtKB-KW"/>
</dbReference>
<dbReference type="GO" id="GO:0046872">
    <property type="term" value="F:metal ion binding"/>
    <property type="evidence" value="ECO:0007669"/>
    <property type="project" value="UniProtKB-KW"/>
</dbReference>
<dbReference type="GO" id="GO:0015074">
    <property type="term" value="P:DNA integration"/>
    <property type="evidence" value="ECO:0007669"/>
    <property type="project" value="UniProtKB-KW"/>
</dbReference>
<comment type="catalytic activity">
    <reaction evidence="21">
        <text>DNA(n) + a 2'-deoxyribonucleoside 5'-triphosphate = DNA(n+1) + diphosphate</text>
        <dbReference type="Rhea" id="RHEA:22508"/>
        <dbReference type="Rhea" id="RHEA-COMP:17339"/>
        <dbReference type="Rhea" id="RHEA-COMP:17340"/>
        <dbReference type="ChEBI" id="CHEBI:33019"/>
        <dbReference type="ChEBI" id="CHEBI:61560"/>
        <dbReference type="ChEBI" id="CHEBI:173112"/>
        <dbReference type="EC" id="2.7.7.49"/>
    </reaction>
</comment>
<keyword evidence="10" id="KW-0255">Endonuclease</keyword>
<dbReference type="CDD" id="cd09272">
    <property type="entry name" value="RNase_HI_RT_Ty1"/>
    <property type="match status" value="1"/>
</dbReference>
<feature type="non-terminal residue" evidence="24">
    <location>
        <position position="1"/>
    </location>
</feature>
<keyword evidence="4" id="KW-0645">Protease</keyword>
<dbReference type="AlphaFoldDB" id="A0A9Q3P9L3"/>
<keyword evidence="2" id="KW-0815">Transposition</keyword>
<keyword evidence="11" id="KW-0378">Hydrolase</keyword>
<dbReference type="GO" id="GO:0004519">
    <property type="term" value="F:endonuclease activity"/>
    <property type="evidence" value="ECO:0007669"/>
    <property type="project" value="UniProtKB-KW"/>
</dbReference>
<keyword evidence="20" id="KW-0511">Multifunctional enzyme</keyword>
<dbReference type="PROSITE" id="PS50994">
    <property type="entry name" value="INTEGRASE"/>
    <property type="match status" value="1"/>
</dbReference>
<sequence length="1007" mass="114588">MFNDMRFFTDLRRGVEMAISTGCDKSTLRAAGEGTAQLMDKNGKIWSLKGCLYVPDLTTNLVALSQLARQITIKNESNKYNVFLNNSSAPAFVCATNSGILETRVTLPKLKSLYTKSENWHNRLGHMHEEGIKRLIPSFKQEDSCEICTKSKFPKLPFQHNFQEATPPLENVHLDTCGPIQSASVGRARYFMIMVDQCTGYINIKFLKLKNEAYTHFRNFKEHAENKQQRKIQKITTDEGGEFVNSNFKKLTDECGINHIISPPYTPQHNGIAERGNRSIIEKTRCLLLQSNLPPQFWAEAATTATMLCNLVQRQEKTPYQLWNNQSLSINKLRPFGCRAWVRIPEANRKAKFDPVAWEGIFLGYTNQTTAYRVLRVVDKAIIISRHVKFDESVFPAFSLKSTNTPLQFPVFNFSFKDNHQNWDSDADTSDLPSDSTTDEDIFHDALEELPTRRIRVIGPRHPTLISNEIRTDNILPFRRRAHKTNLTNKASVPNSYKEAIESKEKKEWMLAIDKELLNMKKLGVWSIEDKKTDDHPITTTWVFKVKRNHNDEVTEHKARLCAQGFHQIEGLDYFSTFSPTGRISSLRVLISHAAAHGFQFHQMDVRSAFLNAPLDKDLTLKIPDGISEDSNTKVLRLHKAIYGLKQAPLAWYNYLSKWLKKTGFVVAVSDPCVFVRRGVNPVWIYVHVDDLAIFGPDLANFKTEIKKAFDMKDLGEAGLLLGVKITHINNGFTLSQEHYINTLAREYKLEKYAPVNTHLKPNLQLNINYRSAIGALNYISINTRPNITFAVSHLSRFLEKPGITHWTACLQVLRYLYHTKELSLHYSKGGEGGIVAYADANWGNSIINRRSTSGYVVTVKGHLVSWRTKKQPTVSHSTTEAEYKALSDMTKEVEWLIQLLEEIDLNKGNPTPQLFNDNKGAIDLALSNANHNGFKTKHMDIKYHYIRDLIKNSVINLKYISTNLMAADFLTNKCLTPKSFASGAVDDRARSSLSNGLGLSWRNSSF</sequence>
<dbReference type="InterPro" id="IPR039537">
    <property type="entry name" value="Retrotran_Ty1/copia-like"/>
</dbReference>
<dbReference type="GO" id="GO:0005524">
    <property type="term" value="F:ATP binding"/>
    <property type="evidence" value="ECO:0007669"/>
    <property type="project" value="UniProtKB-KW"/>
</dbReference>
<evidence type="ECO:0000256" key="7">
    <source>
        <dbReference type="ARBA" id="ARBA00022723"/>
    </source>
</evidence>
<dbReference type="SUPFAM" id="SSF53098">
    <property type="entry name" value="Ribonuclease H-like"/>
    <property type="match status" value="1"/>
</dbReference>
<gene>
    <name evidence="24" type="ORF">O181_091361</name>
</gene>
<dbReference type="OrthoDB" id="3344688at2759"/>
<dbReference type="GO" id="GO:0003964">
    <property type="term" value="F:RNA-directed DNA polymerase activity"/>
    <property type="evidence" value="ECO:0007669"/>
    <property type="project" value="UniProtKB-KW"/>
</dbReference>
<dbReference type="PANTHER" id="PTHR42648">
    <property type="entry name" value="TRANSPOSASE, PUTATIVE-RELATED"/>
    <property type="match status" value="1"/>
</dbReference>